<reference evidence="1 2" key="1">
    <citation type="submission" date="2013-02" db="EMBL/GenBank/DDBJ databases">
        <title>Genome sequence of Clostridium saccharoperbutylacetonicum N1-4(HMT).</title>
        <authorList>
            <person name="Poehlein A."/>
            <person name="Daniel R."/>
        </authorList>
    </citation>
    <scope>NUCLEOTIDE SEQUENCE [LARGE SCALE GENOMIC DNA]</scope>
    <source>
        <strain evidence="2">N1-4(HMT)</strain>
    </source>
</reference>
<sequence>MWIVWIIIVMVLIFAAFKALKTHFVCTKCGKNFKIGIMKYIFTIHILGKRLVKCPECGHIELLLPEWDKEQ</sequence>
<gene>
    <name evidence="1" type="ORF">Cspa_c05870</name>
</gene>
<dbReference type="HOGENOM" id="CLU_2732944_0_0_9"/>
<accession>M1M8W5</accession>
<dbReference type="OrthoDB" id="9813152at2"/>
<dbReference type="AlphaFoldDB" id="M1M8W5"/>
<keyword evidence="2" id="KW-1185">Reference proteome</keyword>
<organism evidence="1 2">
    <name type="scientific">Clostridium saccharoperbutylacetonicum N1-4(HMT)</name>
    <dbReference type="NCBI Taxonomy" id="931276"/>
    <lineage>
        <taxon>Bacteria</taxon>
        <taxon>Bacillati</taxon>
        <taxon>Bacillota</taxon>
        <taxon>Clostridia</taxon>
        <taxon>Eubacteriales</taxon>
        <taxon>Clostridiaceae</taxon>
        <taxon>Clostridium</taxon>
    </lineage>
</organism>
<dbReference type="PATRIC" id="fig|931276.5.peg.549"/>
<protein>
    <submittedName>
        <fullName evidence="1">Uncharacterized protein</fullName>
    </submittedName>
</protein>
<dbReference type="RefSeq" id="WP_015390705.1">
    <property type="nucleotide sequence ID" value="NC_020291.1"/>
</dbReference>
<proteinExistence type="predicted"/>
<dbReference type="eggNOG" id="ENOG50327JS">
    <property type="taxonomic scope" value="Bacteria"/>
</dbReference>
<evidence type="ECO:0000313" key="2">
    <source>
        <dbReference type="Proteomes" id="UP000011728"/>
    </source>
</evidence>
<name>M1M8W5_9CLOT</name>
<dbReference type="EMBL" id="CP004121">
    <property type="protein sequence ID" value="AGF54379.1"/>
    <property type="molecule type" value="Genomic_DNA"/>
</dbReference>
<dbReference type="KEGG" id="csr:Cspa_c05870"/>
<dbReference type="Proteomes" id="UP000011728">
    <property type="component" value="Chromosome"/>
</dbReference>
<evidence type="ECO:0000313" key="1">
    <source>
        <dbReference type="EMBL" id="AGF54379.1"/>
    </source>
</evidence>